<accession>A0A8H5CMM8</accession>
<keyword evidence="2" id="KW-0812">Transmembrane</keyword>
<keyword evidence="2" id="KW-0472">Membrane</keyword>
<organism evidence="3 4">
    <name type="scientific">Leucocoprinus leucothites</name>
    <dbReference type="NCBI Taxonomy" id="201217"/>
    <lineage>
        <taxon>Eukaryota</taxon>
        <taxon>Fungi</taxon>
        <taxon>Dikarya</taxon>
        <taxon>Basidiomycota</taxon>
        <taxon>Agaricomycotina</taxon>
        <taxon>Agaricomycetes</taxon>
        <taxon>Agaricomycetidae</taxon>
        <taxon>Agaricales</taxon>
        <taxon>Agaricineae</taxon>
        <taxon>Agaricaceae</taxon>
        <taxon>Leucocoprinus</taxon>
    </lineage>
</organism>
<feature type="compositionally biased region" description="Basic and acidic residues" evidence="1">
    <location>
        <begin position="354"/>
        <end position="386"/>
    </location>
</feature>
<evidence type="ECO:0000256" key="1">
    <source>
        <dbReference type="SAM" id="MobiDB-lite"/>
    </source>
</evidence>
<evidence type="ECO:0000313" key="4">
    <source>
        <dbReference type="Proteomes" id="UP000559027"/>
    </source>
</evidence>
<feature type="transmembrane region" description="Helical" evidence="2">
    <location>
        <begin position="25"/>
        <end position="43"/>
    </location>
</feature>
<dbReference type="Proteomes" id="UP000559027">
    <property type="component" value="Unassembled WGS sequence"/>
</dbReference>
<gene>
    <name evidence="3" type="ORF">D9756_011452</name>
</gene>
<evidence type="ECO:0000313" key="3">
    <source>
        <dbReference type="EMBL" id="KAF5344569.1"/>
    </source>
</evidence>
<dbReference type="OrthoDB" id="5427664at2759"/>
<feature type="transmembrane region" description="Helical" evidence="2">
    <location>
        <begin position="55"/>
        <end position="78"/>
    </location>
</feature>
<evidence type="ECO:0000256" key="2">
    <source>
        <dbReference type="SAM" id="Phobius"/>
    </source>
</evidence>
<feature type="transmembrane region" description="Helical" evidence="2">
    <location>
        <begin position="84"/>
        <end position="106"/>
    </location>
</feature>
<keyword evidence="4" id="KW-1185">Reference proteome</keyword>
<feature type="transmembrane region" description="Helical" evidence="2">
    <location>
        <begin position="164"/>
        <end position="182"/>
    </location>
</feature>
<protein>
    <submittedName>
        <fullName evidence="3">Uncharacterized protein</fullName>
    </submittedName>
</protein>
<dbReference type="AlphaFoldDB" id="A0A8H5CMM8"/>
<comment type="caution">
    <text evidence="3">The sequence shown here is derived from an EMBL/GenBank/DDBJ whole genome shotgun (WGS) entry which is preliminary data.</text>
</comment>
<feature type="transmembrane region" description="Helical" evidence="2">
    <location>
        <begin position="322"/>
        <end position="339"/>
    </location>
</feature>
<feature type="transmembrane region" description="Helical" evidence="2">
    <location>
        <begin position="279"/>
        <end position="302"/>
    </location>
</feature>
<feature type="region of interest" description="Disordered" evidence="1">
    <location>
        <begin position="346"/>
        <end position="386"/>
    </location>
</feature>
<name>A0A8H5CMM8_9AGAR</name>
<reference evidence="3 4" key="1">
    <citation type="journal article" date="2020" name="ISME J.">
        <title>Uncovering the hidden diversity of litter-decomposition mechanisms in mushroom-forming fungi.</title>
        <authorList>
            <person name="Floudas D."/>
            <person name="Bentzer J."/>
            <person name="Ahren D."/>
            <person name="Johansson T."/>
            <person name="Persson P."/>
            <person name="Tunlid A."/>
        </authorList>
    </citation>
    <scope>NUCLEOTIDE SEQUENCE [LARGE SCALE GENOMIC DNA]</scope>
    <source>
        <strain evidence="3 4">CBS 146.42</strain>
    </source>
</reference>
<sequence>MTVVVAIPPNCIPANPDIAGVGIRVTAYIQNVLCLVVAIWAVIRERGVTPQTSLRLVYTQMTGIILTTGALFLSAFIQSRNYGLSVYHAIIVLNLGWVNLASHILYSNIGMINRLFQSTESFSVDVNHRLGYRDPARRRFVTFGDIDPFSCPGSSPLFDSFLSVWMHVSMGLFAGFGLWFWATVDTFGSTNQCEPGLPIPIRILGHTYFSNSPATRGAFLSLYTIFGLGTVLGVFMNSMSLIKGIRSKEPAESTPSEGEKFTFAPLTTPLISPRARRVLYAYTIAVDIGFLVGIVVGTEWMVQEAASFVQPGESQWTYGQNISVFLLVPGILGILHDIIEMEKERAKKKVGGKQKPDIIERDGGLNRSLLRPERGGESEMDAEGKV</sequence>
<proteinExistence type="predicted"/>
<dbReference type="EMBL" id="JAACJO010000060">
    <property type="protein sequence ID" value="KAF5344569.1"/>
    <property type="molecule type" value="Genomic_DNA"/>
</dbReference>
<feature type="transmembrane region" description="Helical" evidence="2">
    <location>
        <begin position="218"/>
        <end position="238"/>
    </location>
</feature>
<keyword evidence="2" id="KW-1133">Transmembrane helix</keyword>